<evidence type="ECO:0000256" key="1">
    <source>
        <dbReference type="ARBA" id="ARBA00005254"/>
    </source>
</evidence>
<dbReference type="InterPro" id="IPR001753">
    <property type="entry name" value="Enoyl-CoA_hydra/iso"/>
</dbReference>
<comment type="similarity">
    <text evidence="1 2">Belongs to the enoyl-CoA hydratase/isomerase family.</text>
</comment>
<dbReference type="PANTHER" id="PTHR11941:SF54">
    <property type="entry name" value="ENOYL-COA HYDRATASE, MITOCHONDRIAL"/>
    <property type="match status" value="1"/>
</dbReference>
<dbReference type="Proteomes" id="UP000005439">
    <property type="component" value="Chromosome"/>
</dbReference>
<dbReference type="EMBL" id="CP003179">
    <property type="protein sequence ID" value="AEW05325.1"/>
    <property type="molecule type" value="Genomic_DNA"/>
</dbReference>
<dbReference type="STRING" id="679936.Sulac_1832"/>
<dbReference type="PROSITE" id="PS00166">
    <property type="entry name" value="ENOYL_COA_HYDRATASE"/>
    <property type="match status" value="1"/>
</dbReference>
<name>G8U076_SULAD</name>
<dbReference type="HOGENOM" id="CLU_009834_7_3_9"/>
<dbReference type="AlphaFoldDB" id="G8U076"/>
<evidence type="ECO:0000313" key="3">
    <source>
        <dbReference type="EMBL" id="AEW05325.1"/>
    </source>
</evidence>
<gene>
    <name evidence="3" type="ordered locus">Sulac_1832</name>
</gene>
<keyword evidence="4" id="KW-1185">Reference proteome</keyword>
<protein>
    <submittedName>
        <fullName evidence="3">Enoyl-CoA hydratase/isomerase</fullName>
    </submittedName>
</protein>
<reference evidence="4" key="1">
    <citation type="submission" date="2011-12" db="EMBL/GenBank/DDBJ databases">
        <title>The complete genome of chromosome of Sulfobacillus acidophilus DSM 10332.</title>
        <authorList>
            <person name="Lucas S."/>
            <person name="Han J."/>
            <person name="Lapidus A."/>
            <person name="Bruce D."/>
            <person name="Goodwin L."/>
            <person name="Pitluck S."/>
            <person name="Peters L."/>
            <person name="Kyrpides N."/>
            <person name="Mavromatis K."/>
            <person name="Ivanova N."/>
            <person name="Mikhailova N."/>
            <person name="Chertkov O."/>
            <person name="Saunders E."/>
            <person name="Detter J.C."/>
            <person name="Tapia R."/>
            <person name="Han C."/>
            <person name="Land M."/>
            <person name="Hauser L."/>
            <person name="Markowitz V."/>
            <person name="Cheng J.-F."/>
            <person name="Hugenholtz P."/>
            <person name="Woyke T."/>
            <person name="Wu D."/>
            <person name="Pukall R."/>
            <person name="Gehrich-Schroeter G."/>
            <person name="Schneider S."/>
            <person name="Klenk H.-P."/>
            <person name="Eisen J.A."/>
        </authorList>
    </citation>
    <scope>NUCLEOTIDE SEQUENCE [LARGE SCALE GENOMIC DNA]</scope>
    <source>
        <strain evidence="4">ATCC 700253 / DSM 10332 / NAL</strain>
    </source>
</reference>
<dbReference type="GO" id="GO:0006635">
    <property type="term" value="P:fatty acid beta-oxidation"/>
    <property type="evidence" value="ECO:0007669"/>
    <property type="project" value="TreeGrafter"/>
</dbReference>
<dbReference type="Gene3D" id="3.90.226.10">
    <property type="entry name" value="2-enoyl-CoA Hydratase, Chain A, domain 1"/>
    <property type="match status" value="1"/>
</dbReference>
<dbReference type="PANTHER" id="PTHR11941">
    <property type="entry name" value="ENOYL-COA HYDRATASE-RELATED"/>
    <property type="match status" value="1"/>
</dbReference>
<dbReference type="KEGG" id="sap:Sulac_1832"/>
<organism evidence="3 4">
    <name type="scientific">Sulfobacillus acidophilus (strain ATCC 700253 / DSM 10332 / NAL)</name>
    <dbReference type="NCBI Taxonomy" id="679936"/>
    <lineage>
        <taxon>Bacteria</taxon>
        <taxon>Bacillati</taxon>
        <taxon>Bacillota</taxon>
        <taxon>Clostridia</taxon>
        <taxon>Eubacteriales</taxon>
        <taxon>Clostridiales Family XVII. Incertae Sedis</taxon>
        <taxon>Sulfobacillus</taxon>
    </lineage>
</organism>
<dbReference type="SUPFAM" id="SSF52096">
    <property type="entry name" value="ClpP/crotonase"/>
    <property type="match status" value="1"/>
</dbReference>
<proteinExistence type="inferred from homology"/>
<evidence type="ECO:0000313" key="4">
    <source>
        <dbReference type="Proteomes" id="UP000005439"/>
    </source>
</evidence>
<accession>G8U076</accession>
<dbReference type="PATRIC" id="fig|679936.5.peg.1898"/>
<dbReference type="Pfam" id="PF00378">
    <property type="entry name" value="ECH_1"/>
    <property type="match status" value="1"/>
</dbReference>
<dbReference type="InterPro" id="IPR029045">
    <property type="entry name" value="ClpP/crotonase-like_dom_sf"/>
</dbReference>
<reference evidence="3 4" key="2">
    <citation type="journal article" date="2012" name="Stand. Genomic Sci.">
        <title>Complete genome sequence of the moderately thermophilic mineral-sulfide-oxidizing firmicute Sulfobacillus acidophilus type strain (NAL(T)).</title>
        <authorList>
            <person name="Anderson I."/>
            <person name="Chertkov O."/>
            <person name="Chen A."/>
            <person name="Saunders E."/>
            <person name="Lapidus A."/>
            <person name="Nolan M."/>
            <person name="Lucas S."/>
            <person name="Hammon N."/>
            <person name="Deshpande S."/>
            <person name="Cheng J.F."/>
            <person name="Han C."/>
            <person name="Tapia R."/>
            <person name="Goodwin L.A."/>
            <person name="Pitluck S."/>
            <person name="Liolios K."/>
            <person name="Pagani I."/>
            <person name="Ivanova N."/>
            <person name="Mikhailova N."/>
            <person name="Pati A."/>
            <person name="Palaniappan K."/>
            <person name="Land M."/>
            <person name="Pan C."/>
            <person name="Rohde M."/>
            <person name="Pukall R."/>
            <person name="Goker M."/>
            <person name="Detter J.C."/>
            <person name="Woyke T."/>
            <person name="Bristow J."/>
            <person name="Eisen J.A."/>
            <person name="Markowitz V."/>
            <person name="Hugenholtz P."/>
            <person name="Kyrpides N.C."/>
            <person name="Klenk H.P."/>
            <person name="Mavromatis K."/>
        </authorList>
    </citation>
    <scope>NUCLEOTIDE SEQUENCE [LARGE SCALE GENOMIC DNA]</scope>
    <source>
        <strain evidence="4">ATCC 700253 / DSM 10332 / NAL</strain>
    </source>
</reference>
<evidence type="ECO:0000256" key="2">
    <source>
        <dbReference type="RuleBase" id="RU003707"/>
    </source>
</evidence>
<dbReference type="InterPro" id="IPR018376">
    <property type="entry name" value="Enoyl-CoA_hyd/isom_CS"/>
</dbReference>
<dbReference type="CDD" id="cd06558">
    <property type="entry name" value="crotonase-like"/>
    <property type="match status" value="1"/>
</dbReference>
<dbReference type="GO" id="GO:0003824">
    <property type="term" value="F:catalytic activity"/>
    <property type="evidence" value="ECO:0007669"/>
    <property type="project" value="InterPro"/>
</dbReference>
<sequence length="253" mass="28664">MSLTVDIADHIARIHWDSPAPRQAFTRDLWRDLGDAVQRVSDNPDVRMVWLFSDSSVAFSAGADIREFPTHRFNAQDARAYHTLTENTVRRLMNCPKPTLAILRGYVVGGGVEIATACDLRVADETARFAVTPAKLGIAYGPLPSALLAQLVGPAHAKDLLFSGRLIEATEAQRMGLVNWIVNHEQLWDWVLDYSRRVVDNDPAAIALMKTMLHDWGRRWTATEEEAWESRTSQLADNDNYRRRVQRFLHSED</sequence>